<evidence type="ECO:0000313" key="7">
    <source>
        <dbReference type="EMBL" id="SBW80918.1"/>
    </source>
</evidence>
<dbReference type="InterPro" id="IPR036937">
    <property type="entry name" value="Adhesion_dom_fimbrial_sf"/>
</dbReference>
<evidence type="ECO:0000256" key="4">
    <source>
        <dbReference type="ARBA" id="ARBA00023263"/>
    </source>
</evidence>
<evidence type="ECO:0000256" key="2">
    <source>
        <dbReference type="ARBA" id="ARBA00006671"/>
    </source>
</evidence>
<dbReference type="Proteomes" id="UP000245431">
    <property type="component" value="Chromosome PVE_r1"/>
</dbReference>
<keyword evidence="4" id="KW-0281">Fimbrium</keyword>
<dbReference type="PANTHER" id="PTHR33420">
    <property type="entry name" value="FIMBRIAL SUBUNIT ELFA-RELATED"/>
    <property type="match status" value="1"/>
</dbReference>
<organism evidence="7 8">
    <name type="scientific">Pseudomonas veronii 1YdBTEX2</name>
    <dbReference type="NCBI Taxonomy" id="1295141"/>
    <lineage>
        <taxon>Bacteria</taxon>
        <taxon>Pseudomonadati</taxon>
        <taxon>Pseudomonadota</taxon>
        <taxon>Gammaproteobacteria</taxon>
        <taxon>Pseudomonadales</taxon>
        <taxon>Pseudomonadaceae</taxon>
        <taxon>Pseudomonas</taxon>
    </lineage>
</organism>
<dbReference type="PANTHER" id="PTHR33420:SF3">
    <property type="entry name" value="FIMBRIAL SUBUNIT ELFA"/>
    <property type="match status" value="1"/>
</dbReference>
<evidence type="ECO:0000256" key="1">
    <source>
        <dbReference type="ARBA" id="ARBA00004561"/>
    </source>
</evidence>
<dbReference type="GO" id="GO:0009289">
    <property type="term" value="C:pilus"/>
    <property type="evidence" value="ECO:0007669"/>
    <property type="project" value="UniProtKB-SubCell"/>
</dbReference>
<dbReference type="AlphaFoldDB" id="A0A1D3JXV1"/>
<evidence type="ECO:0000256" key="3">
    <source>
        <dbReference type="ARBA" id="ARBA00022729"/>
    </source>
</evidence>
<comment type="subcellular location">
    <subcellularLocation>
        <location evidence="1">Fimbrium</location>
    </subcellularLocation>
</comment>
<dbReference type="Gene3D" id="2.60.40.1090">
    <property type="entry name" value="Fimbrial-type adhesion domain"/>
    <property type="match status" value="1"/>
</dbReference>
<reference evidence="8" key="1">
    <citation type="submission" date="2016-07" db="EMBL/GenBank/DDBJ databases">
        <authorList>
            <person name="Florea S."/>
            <person name="Webb J.S."/>
            <person name="Jaromczyk J."/>
            <person name="Schardl C.L."/>
        </authorList>
    </citation>
    <scope>NUCLEOTIDE SEQUENCE [LARGE SCALE GENOMIC DNA]</scope>
    <source>
        <strain evidence="8">1YdBTEX2</strain>
    </source>
</reference>
<dbReference type="SUPFAM" id="SSF49401">
    <property type="entry name" value="Bacterial adhesins"/>
    <property type="match status" value="1"/>
</dbReference>
<dbReference type="EMBL" id="LT599583">
    <property type="protein sequence ID" value="SBW80918.1"/>
    <property type="molecule type" value="Genomic_DNA"/>
</dbReference>
<accession>A0A1D3JXV1</accession>
<dbReference type="Pfam" id="PF00419">
    <property type="entry name" value="Fimbrial"/>
    <property type="match status" value="1"/>
</dbReference>
<sequence length="191" mass="18494">MKKLFLSVAVISAMGLSAMANAASTPTVGATGTITFNGTISADSCVVHSDGPGTAGGNLTYNLGTVPVSALGTEANPSGGGTLTALPTDLNLSVECGSAATTVELKLTPTAVSGKGIAVSGGATNVQIMLVDTRTSTPAPLDFTSGSATLTGAISGGSSSIPLKAYYTHTSSGAATAGPANATVAYTLSYN</sequence>
<protein>
    <recommendedName>
        <fullName evidence="6">Fimbrial-type adhesion domain-containing protein</fullName>
    </recommendedName>
</protein>
<dbReference type="InterPro" id="IPR050263">
    <property type="entry name" value="Bact_Fimbrial_Adh_Pro"/>
</dbReference>
<feature type="chain" id="PRO_5008916249" description="Fimbrial-type adhesion domain-containing protein" evidence="5">
    <location>
        <begin position="23"/>
        <end position="191"/>
    </location>
</feature>
<evidence type="ECO:0000313" key="8">
    <source>
        <dbReference type="Proteomes" id="UP000245431"/>
    </source>
</evidence>
<dbReference type="InterPro" id="IPR000259">
    <property type="entry name" value="Adhesion_dom_fimbrial"/>
</dbReference>
<dbReference type="RefSeq" id="WP_026139933.1">
    <property type="nucleotide sequence ID" value="NZ_AOUH01000016.1"/>
</dbReference>
<comment type="similarity">
    <text evidence="2">Belongs to the fimbrial protein family.</text>
</comment>
<dbReference type="GO" id="GO:0043709">
    <property type="term" value="P:cell adhesion involved in single-species biofilm formation"/>
    <property type="evidence" value="ECO:0007669"/>
    <property type="project" value="TreeGrafter"/>
</dbReference>
<feature type="domain" description="Fimbrial-type adhesion" evidence="6">
    <location>
        <begin position="34"/>
        <end position="190"/>
    </location>
</feature>
<name>A0A1D3JXV1_PSEVE</name>
<feature type="signal peptide" evidence="5">
    <location>
        <begin position="1"/>
        <end position="22"/>
    </location>
</feature>
<gene>
    <name evidence="7" type="ORF">PVE_R1G3034</name>
</gene>
<keyword evidence="3 5" id="KW-0732">Signal</keyword>
<proteinExistence type="inferred from homology"/>
<dbReference type="InterPro" id="IPR008966">
    <property type="entry name" value="Adhesion_dom_sf"/>
</dbReference>
<evidence type="ECO:0000259" key="6">
    <source>
        <dbReference type="Pfam" id="PF00419"/>
    </source>
</evidence>
<evidence type="ECO:0000256" key="5">
    <source>
        <dbReference type="SAM" id="SignalP"/>
    </source>
</evidence>